<reference evidence="1" key="1">
    <citation type="journal article" date="2021" name="New Phytol.">
        <title>Evolutionary innovations through gain and loss of genes in the ectomycorrhizal Boletales.</title>
        <authorList>
            <person name="Wu G."/>
            <person name="Miyauchi S."/>
            <person name="Morin E."/>
            <person name="Kuo A."/>
            <person name="Drula E."/>
            <person name="Varga T."/>
            <person name="Kohler A."/>
            <person name="Feng B."/>
            <person name="Cao Y."/>
            <person name="Lipzen A."/>
            <person name="Daum C."/>
            <person name="Hundley H."/>
            <person name="Pangilinan J."/>
            <person name="Johnson J."/>
            <person name="Barry K."/>
            <person name="LaButti K."/>
            <person name="Ng V."/>
            <person name="Ahrendt S."/>
            <person name="Min B."/>
            <person name="Choi I.G."/>
            <person name="Park H."/>
            <person name="Plett J.M."/>
            <person name="Magnuson J."/>
            <person name="Spatafora J.W."/>
            <person name="Nagy L.G."/>
            <person name="Henrissat B."/>
            <person name="Grigoriev I.V."/>
            <person name="Yang Z.L."/>
            <person name="Xu J."/>
            <person name="Martin F.M."/>
        </authorList>
    </citation>
    <scope>NUCLEOTIDE SEQUENCE</scope>
    <source>
        <strain evidence="1">KUC20120723A-06</strain>
    </source>
</reference>
<dbReference type="Proteomes" id="UP000790709">
    <property type="component" value="Unassembled WGS sequence"/>
</dbReference>
<keyword evidence="2" id="KW-1185">Reference proteome</keyword>
<evidence type="ECO:0000313" key="1">
    <source>
        <dbReference type="EMBL" id="KAH7921585.1"/>
    </source>
</evidence>
<proteinExistence type="predicted"/>
<evidence type="ECO:0000313" key="2">
    <source>
        <dbReference type="Proteomes" id="UP000790709"/>
    </source>
</evidence>
<gene>
    <name evidence="1" type="ORF">BV22DRAFT_1038452</name>
</gene>
<dbReference type="EMBL" id="MU266519">
    <property type="protein sequence ID" value="KAH7921585.1"/>
    <property type="molecule type" value="Genomic_DNA"/>
</dbReference>
<protein>
    <submittedName>
        <fullName evidence="1">Uncharacterized protein</fullName>
    </submittedName>
</protein>
<name>A0ACB8B6Z7_9AGAM</name>
<sequence length="114" mass="12158">MTEAQLFIQFLVAPSPSFLLIHTQLFSGPGSARRTSQTQASPVLAPCGLIMFSPELPGGTLSSDEDPHLDGEMSSRDDARSGGEVGLDDDAGSDDSTRCTEPITGVQRSRRFMV</sequence>
<comment type="caution">
    <text evidence="1">The sequence shown here is derived from an EMBL/GenBank/DDBJ whole genome shotgun (WGS) entry which is preliminary data.</text>
</comment>
<feature type="non-terminal residue" evidence="1">
    <location>
        <position position="1"/>
    </location>
</feature>
<accession>A0ACB8B6Z7</accession>
<organism evidence="1 2">
    <name type="scientific">Leucogyrophana mollusca</name>
    <dbReference type="NCBI Taxonomy" id="85980"/>
    <lineage>
        <taxon>Eukaryota</taxon>
        <taxon>Fungi</taxon>
        <taxon>Dikarya</taxon>
        <taxon>Basidiomycota</taxon>
        <taxon>Agaricomycotina</taxon>
        <taxon>Agaricomycetes</taxon>
        <taxon>Agaricomycetidae</taxon>
        <taxon>Boletales</taxon>
        <taxon>Boletales incertae sedis</taxon>
        <taxon>Leucogyrophana</taxon>
    </lineage>
</organism>